<keyword evidence="3" id="KW-1185">Reference proteome</keyword>
<evidence type="ECO:0000313" key="3">
    <source>
        <dbReference type="Proteomes" id="UP000183015"/>
    </source>
</evidence>
<proteinExistence type="predicted"/>
<accession>A0A1H7Y722</accession>
<sequence length="80" mass="8961">MPARVDLVREVRVVHVGDLVRFGAEAPPLRQRGQANSVPDPFDEPEPGWREQDAHLGVSQSHVDTVRAGRTVNEQPDQER</sequence>
<feature type="region of interest" description="Disordered" evidence="1">
    <location>
        <begin position="30"/>
        <end position="80"/>
    </location>
</feature>
<evidence type="ECO:0000313" key="2">
    <source>
        <dbReference type="EMBL" id="SEM41793.1"/>
    </source>
</evidence>
<protein>
    <submittedName>
        <fullName evidence="2">Uncharacterized protein</fullName>
    </submittedName>
</protein>
<dbReference type="AlphaFoldDB" id="A0A1H7Y722"/>
<gene>
    <name evidence="2" type="ORF">SAMN05414137_12729</name>
</gene>
<dbReference type="EMBL" id="FOAZ01000027">
    <property type="protein sequence ID" value="SEM41793.1"/>
    <property type="molecule type" value="Genomic_DNA"/>
</dbReference>
<name>A0A1H7Y722_STRJI</name>
<reference evidence="3" key="1">
    <citation type="submission" date="2016-10" db="EMBL/GenBank/DDBJ databases">
        <authorList>
            <person name="Varghese N."/>
        </authorList>
    </citation>
    <scope>NUCLEOTIDE SEQUENCE [LARGE SCALE GENOMIC DNA]</scope>
    <source>
        <strain evidence="3">DSM 45096 / BCRC 16803 / CGMCC 4.1857 / CIP 109030 / JCM 12277 / KCTC 19219 / NBRC 100920 / 33214</strain>
    </source>
</reference>
<dbReference type="STRING" id="235985.SAMN05414137_12729"/>
<dbReference type="Proteomes" id="UP000183015">
    <property type="component" value="Unassembled WGS sequence"/>
</dbReference>
<organism evidence="2 3">
    <name type="scientific">Streptacidiphilus jiangxiensis</name>
    <dbReference type="NCBI Taxonomy" id="235985"/>
    <lineage>
        <taxon>Bacteria</taxon>
        <taxon>Bacillati</taxon>
        <taxon>Actinomycetota</taxon>
        <taxon>Actinomycetes</taxon>
        <taxon>Kitasatosporales</taxon>
        <taxon>Streptomycetaceae</taxon>
        <taxon>Streptacidiphilus</taxon>
    </lineage>
</organism>
<evidence type="ECO:0000256" key="1">
    <source>
        <dbReference type="SAM" id="MobiDB-lite"/>
    </source>
</evidence>